<proteinExistence type="predicted"/>
<comment type="caution">
    <text evidence="1">The sequence shown here is derived from an EMBL/GenBank/DDBJ whole genome shotgun (WGS) entry which is preliminary data.</text>
</comment>
<reference evidence="1" key="1">
    <citation type="submission" date="2019-07" db="EMBL/GenBank/DDBJ databases">
        <title>Genomic Encyclopedia of Type Strains, Phase IV (KMG-IV): sequencing the most valuable type-strain genomes for metagenomic binning, comparative biology and taxonomic classification.</title>
        <authorList>
            <person name="Goeker M."/>
        </authorList>
    </citation>
    <scope>NUCLEOTIDE SEQUENCE</scope>
    <source>
        <strain evidence="1">DSM 44596</strain>
    </source>
</reference>
<protein>
    <submittedName>
        <fullName evidence="1">Alkylhydroperoxidase family enzyme</fullName>
    </submittedName>
</protein>
<dbReference type="GO" id="GO:0004601">
    <property type="term" value="F:peroxidase activity"/>
    <property type="evidence" value="ECO:0007669"/>
    <property type="project" value="UniProtKB-KW"/>
</dbReference>
<keyword evidence="1" id="KW-0560">Oxidoreductase</keyword>
<dbReference type="SUPFAM" id="SSF69118">
    <property type="entry name" value="AhpD-like"/>
    <property type="match status" value="1"/>
</dbReference>
<name>A0A652YIB8_NOCGL</name>
<accession>A0A652YIB8</accession>
<keyword evidence="1" id="KW-0575">Peroxidase</keyword>
<dbReference type="Gene3D" id="1.20.1290.10">
    <property type="entry name" value="AhpD-like"/>
    <property type="match status" value="1"/>
</dbReference>
<evidence type="ECO:0000313" key="1">
    <source>
        <dbReference type="EMBL" id="TYQ00714.1"/>
    </source>
</evidence>
<sequence>MDVYSKSTGIDAGEALSRYAPEVSEVLYRMIFSSSGVLDAQVRSTCAEALSLSALPLPPSTDFAQESVAHDFAEQFSIDVSNVDSSLRGALLNELGSQAKEFVFAVYVADWFPRLLHALDLLFRPSTMQWPPPQDWRETELSVDSAEFSRSVARLRVLDPVTTELVRLRQARQHNCRLCKSLRMSSALEAGADEALFDEVDNYQGSGLSDRHKAALALADAMVWQPGYIPAHVISEVHEHFSPAEAVELVLDMTRNASSKVAVAFGSDAPHVDEGVEIYEVDEDGQVTFGLGFRV</sequence>
<dbReference type="EMBL" id="VNIQ01000012">
    <property type="protein sequence ID" value="TYQ00714.1"/>
    <property type="molecule type" value="Genomic_DNA"/>
</dbReference>
<dbReference type="AlphaFoldDB" id="A0A652YIB8"/>
<gene>
    <name evidence="1" type="ORF">FNL38_1128</name>
</gene>
<organism evidence="1">
    <name type="scientific">Nocardia globerula</name>
    <dbReference type="NCBI Taxonomy" id="1818"/>
    <lineage>
        <taxon>Bacteria</taxon>
        <taxon>Bacillati</taxon>
        <taxon>Actinomycetota</taxon>
        <taxon>Actinomycetes</taxon>
        <taxon>Mycobacteriales</taxon>
        <taxon>Nocardiaceae</taxon>
        <taxon>Nocardia</taxon>
    </lineage>
</organism>
<dbReference type="InterPro" id="IPR029032">
    <property type="entry name" value="AhpD-like"/>
</dbReference>